<keyword evidence="11 15" id="KW-0472">Membrane</keyword>
<feature type="region of interest" description="Disordered" evidence="16">
    <location>
        <begin position="853"/>
        <end position="931"/>
    </location>
</feature>
<evidence type="ECO:0000256" key="9">
    <source>
        <dbReference type="ARBA" id="ARBA00022824"/>
    </source>
</evidence>
<dbReference type="FunFam" id="2.80.10.50:FF:000034">
    <property type="entry name" value="Dolichyl-phosphate-mannose-protein mannosyltransferase 1"/>
    <property type="match status" value="1"/>
</dbReference>
<keyword evidence="19" id="KW-1185">Reference proteome</keyword>
<comment type="catalytic activity">
    <reaction evidence="13 15">
        <text>a di-trans,poly-cis-dolichyl beta-D-mannosyl phosphate + L-threonyl-[protein] = 3-O-(alpha-D-mannosyl)-L-threonyl-[protein] + a di-trans,poly-cis-dolichyl phosphate + H(+)</text>
        <dbReference type="Rhea" id="RHEA:53396"/>
        <dbReference type="Rhea" id="RHEA-COMP:11060"/>
        <dbReference type="Rhea" id="RHEA-COMP:13547"/>
        <dbReference type="Rhea" id="RHEA-COMP:19498"/>
        <dbReference type="Rhea" id="RHEA-COMP:19501"/>
        <dbReference type="ChEBI" id="CHEBI:15378"/>
        <dbReference type="ChEBI" id="CHEBI:30013"/>
        <dbReference type="ChEBI" id="CHEBI:57683"/>
        <dbReference type="ChEBI" id="CHEBI:58211"/>
        <dbReference type="ChEBI" id="CHEBI:137323"/>
        <dbReference type="EC" id="2.4.1.109"/>
    </reaction>
</comment>
<evidence type="ECO:0000256" key="16">
    <source>
        <dbReference type="SAM" id="MobiDB-lite"/>
    </source>
</evidence>
<dbReference type="Gene3D" id="2.80.10.50">
    <property type="match status" value="1"/>
</dbReference>
<dbReference type="EC" id="2.4.1.109" evidence="4 15"/>
<evidence type="ECO:0000256" key="3">
    <source>
        <dbReference type="ARBA" id="ARBA00007222"/>
    </source>
</evidence>
<evidence type="ECO:0000256" key="7">
    <source>
        <dbReference type="ARBA" id="ARBA00022692"/>
    </source>
</evidence>
<comment type="subcellular location">
    <subcellularLocation>
        <location evidence="1 15">Endoplasmic reticulum membrane</location>
        <topology evidence="1 15">Multi-pass membrane protein</topology>
    </subcellularLocation>
</comment>
<keyword evidence="8" id="KW-0677">Repeat</keyword>
<feature type="transmembrane region" description="Helical" evidence="15">
    <location>
        <begin position="706"/>
        <end position="727"/>
    </location>
</feature>
<dbReference type="InterPro" id="IPR016093">
    <property type="entry name" value="MIR_motif"/>
</dbReference>
<feature type="transmembrane region" description="Helical" evidence="15">
    <location>
        <begin position="673"/>
        <end position="694"/>
    </location>
</feature>
<feature type="region of interest" description="Disordered" evidence="16">
    <location>
        <begin position="768"/>
        <end position="811"/>
    </location>
</feature>
<dbReference type="AlphaFoldDB" id="A0A166PAQ7"/>
<dbReference type="InterPro" id="IPR003342">
    <property type="entry name" value="ArnT-like_N"/>
</dbReference>
<accession>A0A166PAQ7</accession>
<dbReference type="InterPro" id="IPR032421">
    <property type="entry name" value="PMT_4TMC"/>
</dbReference>
<dbReference type="UniPathway" id="UPA00378"/>
<evidence type="ECO:0000313" key="18">
    <source>
        <dbReference type="EMBL" id="KZZ95490.1"/>
    </source>
</evidence>
<feature type="transmembrane region" description="Helical" evidence="15">
    <location>
        <begin position="602"/>
        <end position="623"/>
    </location>
</feature>
<dbReference type="Pfam" id="PF02815">
    <property type="entry name" value="MIR"/>
    <property type="match status" value="1"/>
</dbReference>
<dbReference type="CDD" id="cd23283">
    <property type="entry name" value="beta-trefoil_MIR_PMT1-like"/>
    <property type="match status" value="1"/>
</dbReference>
<protein>
    <recommendedName>
        <fullName evidence="4 15">Dolichyl-phosphate-mannose--protein mannosyltransferase</fullName>
        <ecNumber evidence="4 15">2.4.1.109</ecNumber>
    </recommendedName>
</protein>
<dbReference type="SMART" id="SM00472">
    <property type="entry name" value="MIR"/>
    <property type="match status" value="3"/>
</dbReference>
<feature type="transmembrane region" description="Helical" evidence="15">
    <location>
        <begin position="129"/>
        <end position="151"/>
    </location>
</feature>
<keyword evidence="6 15" id="KW-0808">Transferase</keyword>
<evidence type="ECO:0000256" key="8">
    <source>
        <dbReference type="ARBA" id="ARBA00022737"/>
    </source>
</evidence>
<feature type="region of interest" description="Disordered" evidence="16">
    <location>
        <begin position="1"/>
        <end position="27"/>
    </location>
</feature>
<keyword evidence="12" id="KW-0325">Glycoprotein</keyword>
<keyword evidence="10 15" id="KW-1133">Transmembrane helix</keyword>
<organism evidence="18 19">
    <name type="scientific">Moelleriella libera RCEF 2490</name>
    <dbReference type="NCBI Taxonomy" id="1081109"/>
    <lineage>
        <taxon>Eukaryota</taxon>
        <taxon>Fungi</taxon>
        <taxon>Dikarya</taxon>
        <taxon>Ascomycota</taxon>
        <taxon>Pezizomycotina</taxon>
        <taxon>Sordariomycetes</taxon>
        <taxon>Hypocreomycetidae</taxon>
        <taxon>Hypocreales</taxon>
        <taxon>Clavicipitaceae</taxon>
        <taxon>Moelleriella</taxon>
    </lineage>
</organism>
<evidence type="ECO:0000256" key="10">
    <source>
        <dbReference type="ARBA" id="ARBA00022989"/>
    </source>
</evidence>
<dbReference type="GO" id="GO:0031502">
    <property type="term" value="C:dolichyl-phosphate-mannose-protein mannosyltransferase complex"/>
    <property type="evidence" value="ECO:0007669"/>
    <property type="project" value="UniProtKB-ARBA"/>
</dbReference>
<dbReference type="PANTHER" id="PTHR10050:SF50">
    <property type="entry name" value="DOLICHYL-PHOSPHATE-MANNOSE--PROTEIN MANNOSYLTRANSFERASE 1-RELATED"/>
    <property type="match status" value="1"/>
</dbReference>
<dbReference type="InterPro" id="IPR036300">
    <property type="entry name" value="MIR_dom_sf"/>
</dbReference>
<evidence type="ECO:0000256" key="12">
    <source>
        <dbReference type="ARBA" id="ARBA00023180"/>
    </source>
</evidence>
<evidence type="ECO:0000256" key="14">
    <source>
        <dbReference type="ARBA" id="ARBA00045102"/>
    </source>
</evidence>
<keyword evidence="5 15" id="KW-0328">Glycosyltransferase</keyword>
<comment type="catalytic activity">
    <reaction evidence="14 15">
        <text>a di-trans,poly-cis-dolichyl beta-D-mannosyl phosphate + L-seryl-[protein] = 3-O-(alpha-D-mannosyl)-L-seryl-[protein] + a di-trans,poly-cis-dolichyl phosphate + H(+)</text>
        <dbReference type="Rhea" id="RHEA:17377"/>
        <dbReference type="Rhea" id="RHEA-COMP:9863"/>
        <dbReference type="Rhea" id="RHEA-COMP:13546"/>
        <dbReference type="Rhea" id="RHEA-COMP:19498"/>
        <dbReference type="Rhea" id="RHEA-COMP:19501"/>
        <dbReference type="ChEBI" id="CHEBI:15378"/>
        <dbReference type="ChEBI" id="CHEBI:29999"/>
        <dbReference type="ChEBI" id="CHEBI:57683"/>
        <dbReference type="ChEBI" id="CHEBI:58211"/>
        <dbReference type="ChEBI" id="CHEBI:137321"/>
        <dbReference type="EC" id="2.4.1.109"/>
    </reaction>
</comment>
<feature type="domain" description="MIR" evidence="17">
    <location>
        <begin position="472"/>
        <end position="528"/>
    </location>
</feature>
<dbReference type="Pfam" id="PF16192">
    <property type="entry name" value="PMT_4TMC"/>
    <property type="match status" value="1"/>
</dbReference>
<feature type="transmembrane region" description="Helical" evidence="15">
    <location>
        <begin position="236"/>
        <end position="256"/>
    </location>
</feature>
<dbReference type="STRING" id="1081109.A0A166PAQ7"/>
<feature type="transmembrane region" description="Helical" evidence="15">
    <location>
        <begin position="213"/>
        <end position="230"/>
    </location>
</feature>
<evidence type="ECO:0000256" key="4">
    <source>
        <dbReference type="ARBA" id="ARBA00012839"/>
    </source>
</evidence>
<evidence type="ECO:0000256" key="13">
    <source>
        <dbReference type="ARBA" id="ARBA00045085"/>
    </source>
</evidence>
<comment type="pathway">
    <text evidence="2 15">Protein modification; protein glycosylation.</text>
</comment>
<gene>
    <name evidence="18" type="ORF">AAL_04721</name>
</gene>
<feature type="transmembrane region" description="Helical" evidence="15">
    <location>
        <begin position="644"/>
        <end position="661"/>
    </location>
</feature>
<evidence type="ECO:0000256" key="11">
    <source>
        <dbReference type="ARBA" id="ARBA00023136"/>
    </source>
</evidence>
<dbReference type="EMBL" id="AZGY01000009">
    <property type="protein sequence ID" value="KZZ95490.1"/>
    <property type="molecule type" value="Genomic_DNA"/>
</dbReference>
<feature type="domain" description="MIR" evidence="17">
    <location>
        <begin position="403"/>
        <end position="462"/>
    </location>
</feature>
<dbReference type="GO" id="GO:0004169">
    <property type="term" value="F:dolichyl-phosphate-mannose-protein mannosyltransferase activity"/>
    <property type="evidence" value="ECO:0007669"/>
    <property type="project" value="UniProtKB-UniRule"/>
</dbReference>
<name>A0A166PAQ7_9HYPO</name>
<dbReference type="PROSITE" id="PS50919">
    <property type="entry name" value="MIR"/>
    <property type="match status" value="3"/>
</dbReference>
<feature type="compositionally biased region" description="Basic and acidic residues" evidence="16">
    <location>
        <begin position="884"/>
        <end position="931"/>
    </location>
</feature>
<dbReference type="Pfam" id="PF02366">
    <property type="entry name" value="PMT"/>
    <property type="match status" value="1"/>
</dbReference>
<comment type="similarity">
    <text evidence="3 15">Belongs to the glycosyltransferase 39 family.</text>
</comment>
<feature type="transmembrane region" description="Helical" evidence="15">
    <location>
        <begin position="181"/>
        <end position="201"/>
    </location>
</feature>
<evidence type="ECO:0000256" key="1">
    <source>
        <dbReference type="ARBA" id="ARBA00004477"/>
    </source>
</evidence>
<dbReference type="InterPro" id="IPR027005">
    <property type="entry name" value="PMT-like"/>
</dbReference>
<reference evidence="18 19" key="1">
    <citation type="journal article" date="2016" name="Genome Biol. Evol.">
        <title>Divergent and convergent evolution of fungal pathogenicity.</title>
        <authorList>
            <person name="Shang Y."/>
            <person name="Xiao G."/>
            <person name="Zheng P."/>
            <person name="Cen K."/>
            <person name="Zhan S."/>
            <person name="Wang C."/>
        </authorList>
    </citation>
    <scope>NUCLEOTIDE SEQUENCE [LARGE SCALE GENOMIC DNA]</scope>
    <source>
        <strain evidence="18 19">RCEF 2490</strain>
    </source>
</reference>
<sequence length="931" mass="104152">MARTSSVRGKSPLPPIAPKTKRNTSYKSDGVDDNDVFLLPASDYLVSLGLTILGVVVRVFRIYQPSSVVFDEVHFGGFASKYIKGKFFMDVHPPLAKMLIALTGWLAGFDGSFDFKDIGKDYLEPGVPYVAMRLFPAICGILLVPFMFFTLKAVGCRTATAAMGASLIIFENGLLTQARLILLDSPLVAATAFTALAFSCFTNQHEQGPDKAFQPAWWFWLATTGLGLGITASIKWVGLFTIAWVGSLTLLQLWVLLGDNKNVTMRLWSKHFTARVFCLIVIPATFYMAMFAIHFLCLVNPGEGDGFMSSEFQATLNSKGMQDVAADVAFGSRVTIRHVNTQGGYLHSHPLMYPTGSKQQQITLYPHKDENNIWLLENQTQPLGIDGNPINGTDAWDKLPDGPISIENGAVLRLYHQPTHRRLHSHDVRPPISEAEWQNEVSAYGYEGFEGDANDYFRVEIVKQKSIGNIAKERLRTIETKFRLVHVMTGCVLFSHKVKLPDWASEQQEVTCARGGSLPNSLWYIEHNEHPQFDEKTEKVNYRDPGFFGKFIELHKVMWTTNAGLTESHAWDSRPESWPVLRRGINFWGKNHTQIYLIGNPVIWWSSSIAIVIWVVFKAIAILRWQRSCNDYANPTFKRFDYELGTSILGWALHYFPFFLMGRQLFLHHYFPALYFAIVALCQLFDFVTARALGIGAKDKAIVNKAATTLFLVLSIVAFSLLAPLAYGNAWTQTECKRVRLFNTWDWDCNTFFEKYDQYTSITDQAGVSRSDVPSIPSSVDKAPPAQESDKPSESKAAGVSDKPAPPVAGKVIGQEEKVEYRDQDGNILNDEQVKELQGKVKFETKYETRTRVVDDSGNELPVPEGGWPADIAGVAPPHPDVQGVDRETVKDKKVDPPKDAAASRDGEKESEWSKAKPASEGKEATVRDEL</sequence>
<feature type="transmembrane region" description="Helical" evidence="15">
    <location>
        <begin position="91"/>
        <end position="109"/>
    </location>
</feature>
<evidence type="ECO:0000256" key="2">
    <source>
        <dbReference type="ARBA" id="ARBA00004922"/>
    </source>
</evidence>
<comment type="function">
    <text evidence="15">Transfers mannose from Dol-P-mannose to Ser or Thr residues on proteins.</text>
</comment>
<dbReference type="OrthoDB" id="292747at2759"/>
<dbReference type="Proteomes" id="UP000078544">
    <property type="component" value="Unassembled WGS sequence"/>
</dbReference>
<feature type="domain" description="MIR" evidence="17">
    <location>
        <begin position="325"/>
        <end position="379"/>
    </location>
</feature>
<evidence type="ECO:0000259" key="17">
    <source>
        <dbReference type="PROSITE" id="PS50919"/>
    </source>
</evidence>
<feature type="transmembrane region" description="Helical" evidence="15">
    <location>
        <begin position="158"/>
        <end position="175"/>
    </location>
</feature>
<evidence type="ECO:0000256" key="5">
    <source>
        <dbReference type="ARBA" id="ARBA00022676"/>
    </source>
</evidence>
<proteinExistence type="inferred from homology"/>
<keyword evidence="9 15" id="KW-0256">Endoplasmic reticulum</keyword>
<feature type="transmembrane region" description="Helical" evidence="15">
    <location>
        <begin position="276"/>
        <end position="296"/>
    </location>
</feature>
<dbReference type="SUPFAM" id="SSF82109">
    <property type="entry name" value="MIR domain"/>
    <property type="match status" value="1"/>
</dbReference>
<keyword evidence="7 15" id="KW-0812">Transmembrane</keyword>
<evidence type="ECO:0000313" key="19">
    <source>
        <dbReference type="Proteomes" id="UP000078544"/>
    </source>
</evidence>
<comment type="caution">
    <text evidence="18">The sequence shown here is derived from an EMBL/GenBank/DDBJ whole genome shotgun (WGS) entry which is preliminary data.</text>
</comment>
<evidence type="ECO:0000256" key="15">
    <source>
        <dbReference type="RuleBase" id="RU367007"/>
    </source>
</evidence>
<evidence type="ECO:0000256" key="6">
    <source>
        <dbReference type="ARBA" id="ARBA00022679"/>
    </source>
</evidence>
<dbReference type="PANTHER" id="PTHR10050">
    <property type="entry name" value="DOLICHYL-PHOSPHATE-MANNOSE--PROTEIN MANNOSYLTRANSFERASE"/>
    <property type="match status" value="1"/>
</dbReference>